<protein>
    <recommendedName>
        <fullName evidence="2">CARDB domain-containing protein</fullName>
    </recommendedName>
</protein>
<organism evidence="1">
    <name type="scientific">marine sediment metagenome</name>
    <dbReference type="NCBI Taxonomy" id="412755"/>
    <lineage>
        <taxon>unclassified sequences</taxon>
        <taxon>metagenomes</taxon>
        <taxon>ecological metagenomes</taxon>
    </lineage>
</organism>
<feature type="non-terminal residue" evidence="1">
    <location>
        <position position="1"/>
    </location>
</feature>
<comment type="caution">
    <text evidence="1">The sequence shown here is derived from an EMBL/GenBank/DDBJ whole genome shotgun (WGS) entry which is preliminary data.</text>
</comment>
<evidence type="ECO:0008006" key="2">
    <source>
        <dbReference type="Google" id="ProtNLM"/>
    </source>
</evidence>
<proteinExistence type="predicted"/>
<dbReference type="EMBL" id="BARU01032791">
    <property type="protein sequence ID" value="GAH61947.1"/>
    <property type="molecule type" value="Genomic_DNA"/>
</dbReference>
<evidence type="ECO:0000313" key="1">
    <source>
        <dbReference type="EMBL" id="GAH61947.1"/>
    </source>
</evidence>
<sequence length="113" mass="11745">PFNVVSVPPPPSEAEGKVYAIHVVDKARNVTSSYINGVWNRQPEVTAGNNLYISACAKNQGGAGNLTLTIKDDTGAILASATINLGTGAGFCIGTDTINMPDRAYAINCSVHP</sequence>
<dbReference type="AlphaFoldDB" id="X1GXS0"/>
<accession>X1GXS0</accession>
<reference evidence="1" key="1">
    <citation type="journal article" date="2014" name="Front. Microbiol.">
        <title>High frequency of phylogenetically diverse reductive dehalogenase-homologous genes in deep subseafloor sedimentary metagenomes.</title>
        <authorList>
            <person name="Kawai M."/>
            <person name="Futagami T."/>
            <person name="Toyoda A."/>
            <person name="Takaki Y."/>
            <person name="Nishi S."/>
            <person name="Hori S."/>
            <person name="Arai W."/>
            <person name="Tsubouchi T."/>
            <person name="Morono Y."/>
            <person name="Uchiyama I."/>
            <person name="Ito T."/>
            <person name="Fujiyama A."/>
            <person name="Inagaki F."/>
            <person name="Takami H."/>
        </authorList>
    </citation>
    <scope>NUCLEOTIDE SEQUENCE</scope>
    <source>
        <strain evidence="1">Expedition CK06-06</strain>
    </source>
</reference>
<name>X1GXS0_9ZZZZ</name>
<gene>
    <name evidence="1" type="ORF">S03H2_51666</name>
</gene>